<dbReference type="EMBL" id="SMLB01000019">
    <property type="protein sequence ID" value="TDD68594.1"/>
    <property type="molecule type" value="Genomic_DNA"/>
</dbReference>
<dbReference type="InterPro" id="IPR011990">
    <property type="entry name" value="TPR-like_helical_dom_sf"/>
</dbReference>
<dbReference type="OrthoDB" id="118790at2"/>
<dbReference type="InterPro" id="IPR005158">
    <property type="entry name" value="BTAD"/>
</dbReference>
<organism evidence="3 4">
    <name type="scientific">Jiangella aurantiaca</name>
    <dbReference type="NCBI Taxonomy" id="2530373"/>
    <lineage>
        <taxon>Bacteria</taxon>
        <taxon>Bacillati</taxon>
        <taxon>Actinomycetota</taxon>
        <taxon>Actinomycetes</taxon>
        <taxon>Jiangellales</taxon>
        <taxon>Jiangellaceae</taxon>
        <taxon>Jiangella</taxon>
    </lineage>
</organism>
<dbReference type="AlphaFoldDB" id="A0A4R5ACQ1"/>
<reference evidence="3 4" key="1">
    <citation type="submission" date="2019-02" db="EMBL/GenBank/DDBJ databases">
        <title>Draft genome sequences of novel Actinobacteria.</title>
        <authorList>
            <person name="Sahin N."/>
            <person name="Ay H."/>
            <person name="Saygin H."/>
        </authorList>
    </citation>
    <scope>NUCLEOTIDE SEQUENCE [LARGE SCALE GENOMIC DNA]</scope>
    <source>
        <strain evidence="3 4">8K307</strain>
    </source>
</reference>
<dbReference type="SMART" id="SM01043">
    <property type="entry name" value="BTAD"/>
    <property type="match status" value="1"/>
</dbReference>
<feature type="region of interest" description="Disordered" evidence="1">
    <location>
        <begin position="1"/>
        <end position="20"/>
    </location>
</feature>
<sequence>MPHAAAPGQSPSHASSHGAAGSCAMEWQHIRAQGDTLGTLQAYAERTAPAAGRAHGEADVRIRKRRAANRSLARVPGPQSTQRGVRMGTIRLLGPPAIEHEGRPARAPRGRKAWVLLAYVLLADRPPSRQRLAELFFADADDPLGALRWTLAELRRTLGRSDVLTGDPVSRGGLPDDAVDARALMDELADPAPLLEARGELLEGVYVASCPEVESWLAVERHRVSALIETRLRQTAVTLLAAGRAADAVPYAARAVELNPLEEGNHELLVRSLAMAGDRTAALRQVAAGRDVLRRELGVEASEALTEAASAGSDSPRTPALSGRAAALSQLDAGLAAIDAGAIDPGIQCLRRAVAEAARCRDPQLQARTLAALGGALVHAVRGRDEEGALVLQEALRFAAVAGDRATAVIAHRELGYVEVLAGRRSAADRWLSKAQALAETDAELASILGVRGQNASDEGDYPAAFIHLGESIERARAAGDDRQEAWSLSILARAHLLRDERHQAAAAADLSMRIVQQQRWMAFLPWPKALRAEVDLRNGELAAAADAFEQSWVLGCQVGDPCWEAMAARGLGLLSAGRGDHRAAAEWLGEATVRCNRVTDRYHWMQGHILDTAIDSALDRGDEGRARPLVATLGALAARGDMRELVVRAQVHRHRLGDGGALATARVLAADVDNPALLALIDDPDRPKVAR</sequence>
<dbReference type="PANTHER" id="PTHR35807">
    <property type="entry name" value="TRANSCRIPTIONAL REGULATOR REDD-RELATED"/>
    <property type="match status" value="1"/>
</dbReference>
<dbReference type="Pfam" id="PF03704">
    <property type="entry name" value="BTAD"/>
    <property type="match status" value="1"/>
</dbReference>
<dbReference type="Gene3D" id="1.25.40.10">
    <property type="entry name" value="Tetratricopeptide repeat domain"/>
    <property type="match status" value="1"/>
</dbReference>
<evidence type="ECO:0000256" key="1">
    <source>
        <dbReference type="SAM" id="MobiDB-lite"/>
    </source>
</evidence>
<evidence type="ECO:0000313" key="4">
    <source>
        <dbReference type="Proteomes" id="UP000295217"/>
    </source>
</evidence>
<evidence type="ECO:0000259" key="2">
    <source>
        <dbReference type="SMART" id="SM01043"/>
    </source>
</evidence>
<dbReference type="SUPFAM" id="SSF48452">
    <property type="entry name" value="TPR-like"/>
    <property type="match status" value="3"/>
</dbReference>
<dbReference type="InterPro" id="IPR051677">
    <property type="entry name" value="AfsR-DnrI-RedD_regulator"/>
</dbReference>
<comment type="caution">
    <text evidence="3">The sequence shown here is derived from an EMBL/GenBank/DDBJ whole genome shotgun (WGS) entry which is preliminary data.</text>
</comment>
<name>A0A4R5ACQ1_9ACTN</name>
<protein>
    <submittedName>
        <fullName evidence="3">SARP family transcriptional regulator</fullName>
    </submittedName>
</protein>
<dbReference type="Proteomes" id="UP000295217">
    <property type="component" value="Unassembled WGS sequence"/>
</dbReference>
<dbReference type="Gene3D" id="1.10.10.10">
    <property type="entry name" value="Winged helix-like DNA-binding domain superfamily/Winged helix DNA-binding domain"/>
    <property type="match status" value="1"/>
</dbReference>
<proteinExistence type="predicted"/>
<feature type="domain" description="Bacterial transcriptional activator" evidence="2">
    <location>
        <begin position="179"/>
        <end position="313"/>
    </location>
</feature>
<accession>A0A4R5ACQ1</accession>
<keyword evidence="4" id="KW-1185">Reference proteome</keyword>
<gene>
    <name evidence="3" type="ORF">E1262_15185</name>
</gene>
<evidence type="ECO:0000313" key="3">
    <source>
        <dbReference type="EMBL" id="TDD68594.1"/>
    </source>
</evidence>
<dbReference type="InterPro" id="IPR036388">
    <property type="entry name" value="WH-like_DNA-bd_sf"/>
</dbReference>